<evidence type="ECO:0000256" key="1">
    <source>
        <dbReference type="SAM" id="MobiDB-lite"/>
    </source>
</evidence>
<dbReference type="EMBL" id="JAWDGP010002541">
    <property type="protein sequence ID" value="KAK3782070.1"/>
    <property type="molecule type" value="Genomic_DNA"/>
</dbReference>
<evidence type="ECO:0000313" key="2">
    <source>
        <dbReference type="EMBL" id="KAK3782070.1"/>
    </source>
</evidence>
<protein>
    <submittedName>
        <fullName evidence="2">Uncharacterized protein</fullName>
    </submittedName>
</protein>
<reference evidence="2" key="1">
    <citation type="journal article" date="2023" name="G3 (Bethesda)">
        <title>A reference genome for the long-term kleptoplast-retaining sea slug Elysia crispata morphotype clarki.</title>
        <authorList>
            <person name="Eastman K.E."/>
            <person name="Pendleton A.L."/>
            <person name="Shaikh M.A."/>
            <person name="Suttiyut T."/>
            <person name="Ogas R."/>
            <person name="Tomko P."/>
            <person name="Gavelis G."/>
            <person name="Widhalm J.R."/>
            <person name="Wisecaver J.H."/>
        </authorList>
    </citation>
    <scope>NUCLEOTIDE SEQUENCE</scope>
    <source>
        <strain evidence="2">ECLA1</strain>
    </source>
</reference>
<gene>
    <name evidence="2" type="ORF">RRG08_007751</name>
</gene>
<name>A0AAE1DTT0_9GAST</name>
<sequence>MRGEWVSRAGHMLPSSASPSRHSKHRSERPARLLWGETSVSNHHHKLARFGRCSVDKESFASTIWNTADPLTFWDDENADRRTYGKRSMTETLRSLMSLTSYKLSGNPYPGMALRQTEDEGARYLVSKELDDCIHGCSKFGFRHEKPKLLSLTKTCKNDVWCQGLINILLRRETRGVCYSSKSAITLYCLTGVKKPESLCVGLQVLCDSAITLYCLTGAEKPESLCVGLHLLCDSAIAPHCLTVAKEPRVLVRGRNEIYADIATIFGRESARFQPVCACRGRQAWMTSWHLTADSMNKFSYTSPTQGPVSDVRTNIPSFGLARYSIRRFSRGHTVMENVYGKWKVAVDRTTGVAEIGKLFGWTEEKQKMFSSLEYTMLLEASGDKHR</sequence>
<feature type="region of interest" description="Disordered" evidence="1">
    <location>
        <begin position="1"/>
        <end position="29"/>
    </location>
</feature>
<dbReference type="AlphaFoldDB" id="A0AAE1DTT0"/>
<accession>A0AAE1DTT0</accession>
<comment type="caution">
    <text evidence="2">The sequence shown here is derived from an EMBL/GenBank/DDBJ whole genome shotgun (WGS) entry which is preliminary data.</text>
</comment>
<proteinExistence type="predicted"/>
<organism evidence="2 3">
    <name type="scientific">Elysia crispata</name>
    <name type="common">lettuce slug</name>
    <dbReference type="NCBI Taxonomy" id="231223"/>
    <lineage>
        <taxon>Eukaryota</taxon>
        <taxon>Metazoa</taxon>
        <taxon>Spiralia</taxon>
        <taxon>Lophotrochozoa</taxon>
        <taxon>Mollusca</taxon>
        <taxon>Gastropoda</taxon>
        <taxon>Heterobranchia</taxon>
        <taxon>Euthyneura</taxon>
        <taxon>Panpulmonata</taxon>
        <taxon>Sacoglossa</taxon>
        <taxon>Placobranchoidea</taxon>
        <taxon>Plakobranchidae</taxon>
        <taxon>Elysia</taxon>
    </lineage>
</organism>
<dbReference type="Proteomes" id="UP001283361">
    <property type="component" value="Unassembled WGS sequence"/>
</dbReference>
<evidence type="ECO:0000313" key="3">
    <source>
        <dbReference type="Proteomes" id="UP001283361"/>
    </source>
</evidence>
<keyword evidence="3" id="KW-1185">Reference proteome</keyword>